<dbReference type="GO" id="GO:0016020">
    <property type="term" value="C:membrane"/>
    <property type="evidence" value="ECO:0007669"/>
    <property type="project" value="UniProtKB-SubCell"/>
</dbReference>
<protein>
    <recommendedName>
        <fullName evidence="9">Mid2 domain-containing protein</fullName>
    </recommendedName>
</protein>
<proteinExistence type="predicted"/>
<dbReference type="OrthoDB" id="5386093at2759"/>
<accession>A0A553I8U2</accession>
<feature type="compositionally biased region" description="Basic and acidic residues" evidence="5">
    <location>
        <begin position="471"/>
        <end position="486"/>
    </location>
</feature>
<feature type="region of interest" description="Disordered" evidence="5">
    <location>
        <begin position="206"/>
        <end position="304"/>
    </location>
</feature>
<feature type="region of interest" description="Disordered" evidence="5">
    <location>
        <begin position="338"/>
        <end position="542"/>
    </location>
</feature>
<sequence>MARPLFCNIFLRLPPATAVLLLSAVFSLTDGYALPRQTKVVAYHELDVTPFPPIPTGEPLSPFDLKRRQENTICGYIGGNPDLPATCSLGSHCVLDAAVSVVGCCPNGVACTTGVFTGCVDRNSDPQTEINPYVYTCQGTDVCFMNNFAGGYFQYGCGTASSLGTTVQTSADGATAALSIETVDMSLTESPSLLTAPTTIGSFVSTETSSQLDPTASSPTVSPTSISSPSTSPITSTDSSISTTSPSTTSSIPETSTTSSTSSSHSTSKTRSSSSTLSTPSNHISSPTTGSPTPTATGGSRSAKQSQTGAIVGGVVGGAVAAISLVALVFFCLRRRNRNRRTGPGPEPTAPPTTQYISPMRSHGAAFAPLPSWHDDEGSPSPNFHSHSHPQPPEPYGPLESAQAVSSSNFRGHPGSHQPGPYGQFEPSLPAPAPANLGATAHGYSQPLRYHPGYIQQPKGSLTPVVEEEQSFEREEPPGREIDDFSRAYSSAGIGQLTDEDVEDRTPLRNNTQYEDSASRRSPGHRPLWQQNRQQSRNLMWL</sequence>
<evidence type="ECO:0008006" key="9">
    <source>
        <dbReference type="Google" id="ProtNLM"/>
    </source>
</evidence>
<evidence type="ECO:0000256" key="4">
    <source>
        <dbReference type="ARBA" id="ARBA00023136"/>
    </source>
</evidence>
<dbReference type="STRING" id="2512241.A0A553I8U2"/>
<organism evidence="7 8">
    <name type="scientific">Xylaria flabelliformis</name>
    <dbReference type="NCBI Taxonomy" id="2512241"/>
    <lineage>
        <taxon>Eukaryota</taxon>
        <taxon>Fungi</taxon>
        <taxon>Dikarya</taxon>
        <taxon>Ascomycota</taxon>
        <taxon>Pezizomycotina</taxon>
        <taxon>Sordariomycetes</taxon>
        <taxon>Xylariomycetidae</taxon>
        <taxon>Xylariales</taxon>
        <taxon>Xylariaceae</taxon>
        <taxon>Xylaria</taxon>
    </lineage>
</organism>
<dbReference type="AlphaFoldDB" id="A0A553I8U2"/>
<evidence type="ECO:0000256" key="3">
    <source>
        <dbReference type="ARBA" id="ARBA00022989"/>
    </source>
</evidence>
<reference evidence="8" key="1">
    <citation type="submission" date="2019-06" db="EMBL/GenBank/DDBJ databases">
        <title>Draft genome sequence of the griseofulvin-producing fungus Xylaria cubensis strain G536.</title>
        <authorList>
            <person name="Mead M.E."/>
            <person name="Raja H.A."/>
            <person name="Steenwyk J.L."/>
            <person name="Knowles S.L."/>
            <person name="Oberlies N.H."/>
            <person name="Rokas A."/>
        </authorList>
    </citation>
    <scope>NUCLEOTIDE SEQUENCE [LARGE SCALE GENOMIC DNA]</scope>
    <source>
        <strain evidence="8">G536</strain>
    </source>
</reference>
<evidence type="ECO:0000313" key="7">
    <source>
        <dbReference type="EMBL" id="TRX96623.1"/>
    </source>
</evidence>
<gene>
    <name evidence="7" type="ORF">FHL15_002525</name>
</gene>
<comment type="caution">
    <text evidence="7">The sequence shown here is derived from an EMBL/GenBank/DDBJ whole genome shotgun (WGS) entry which is preliminary data.</text>
</comment>
<evidence type="ECO:0000256" key="5">
    <source>
        <dbReference type="SAM" id="MobiDB-lite"/>
    </source>
</evidence>
<dbReference type="PANTHER" id="PTHR15549:SF30">
    <property type="entry name" value="MID2 DOMAIN-CONTAINING PROTEIN"/>
    <property type="match status" value="1"/>
</dbReference>
<dbReference type="InterPro" id="IPR051694">
    <property type="entry name" value="Immunoregulatory_rcpt-like"/>
</dbReference>
<feature type="compositionally biased region" description="Polar residues" evidence="5">
    <location>
        <begin position="529"/>
        <end position="542"/>
    </location>
</feature>
<comment type="subcellular location">
    <subcellularLocation>
        <location evidence="1">Membrane</location>
        <topology evidence="1">Single-pass membrane protein</topology>
    </subcellularLocation>
</comment>
<evidence type="ECO:0000256" key="2">
    <source>
        <dbReference type="ARBA" id="ARBA00022692"/>
    </source>
</evidence>
<dbReference type="PANTHER" id="PTHR15549">
    <property type="entry name" value="PAIRED IMMUNOGLOBULIN-LIKE TYPE 2 RECEPTOR"/>
    <property type="match status" value="1"/>
</dbReference>
<dbReference type="Proteomes" id="UP000319160">
    <property type="component" value="Unassembled WGS sequence"/>
</dbReference>
<evidence type="ECO:0000313" key="8">
    <source>
        <dbReference type="Proteomes" id="UP000319160"/>
    </source>
</evidence>
<evidence type="ECO:0000256" key="6">
    <source>
        <dbReference type="SAM" id="Phobius"/>
    </source>
</evidence>
<keyword evidence="3 6" id="KW-1133">Transmembrane helix</keyword>
<keyword evidence="8" id="KW-1185">Reference proteome</keyword>
<evidence type="ECO:0000256" key="1">
    <source>
        <dbReference type="ARBA" id="ARBA00004167"/>
    </source>
</evidence>
<name>A0A553I8U2_9PEZI</name>
<feature type="compositionally biased region" description="Low complexity" evidence="5">
    <location>
        <begin position="214"/>
        <end position="302"/>
    </location>
</feature>
<dbReference type="EMBL" id="VFLP01000010">
    <property type="protein sequence ID" value="TRX96623.1"/>
    <property type="molecule type" value="Genomic_DNA"/>
</dbReference>
<keyword evidence="2 6" id="KW-0812">Transmembrane</keyword>
<keyword evidence="4 6" id="KW-0472">Membrane</keyword>
<feature type="transmembrane region" description="Helical" evidence="6">
    <location>
        <begin position="310"/>
        <end position="333"/>
    </location>
</feature>
<dbReference type="GO" id="GO:0071944">
    <property type="term" value="C:cell periphery"/>
    <property type="evidence" value="ECO:0007669"/>
    <property type="project" value="UniProtKB-ARBA"/>
</dbReference>